<keyword evidence="1" id="KW-1133">Transmembrane helix</keyword>
<reference evidence="2" key="1">
    <citation type="submission" date="2021-01" db="EMBL/GenBank/DDBJ databases">
        <title>Whole genome shotgun sequence of Virgisporangium aliadipatigenens NBRC 105644.</title>
        <authorList>
            <person name="Komaki H."/>
            <person name="Tamura T."/>
        </authorList>
    </citation>
    <scope>NUCLEOTIDE SEQUENCE</scope>
    <source>
        <strain evidence="2">NBRC 105644</strain>
    </source>
</reference>
<feature type="transmembrane region" description="Helical" evidence="1">
    <location>
        <begin position="160"/>
        <end position="181"/>
    </location>
</feature>
<feature type="transmembrane region" description="Helical" evidence="1">
    <location>
        <begin position="51"/>
        <end position="71"/>
    </location>
</feature>
<evidence type="ECO:0000313" key="2">
    <source>
        <dbReference type="EMBL" id="GIJ50216.1"/>
    </source>
</evidence>
<comment type="caution">
    <text evidence="2">The sequence shown here is derived from an EMBL/GenBank/DDBJ whole genome shotgun (WGS) entry which is preliminary data.</text>
</comment>
<accession>A0A8J4DUD1</accession>
<dbReference type="EMBL" id="BOPF01000034">
    <property type="protein sequence ID" value="GIJ50216.1"/>
    <property type="molecule type" value="Genomic_DNA"/>
</dbReference>
<keyword evidence="3" id="KW-1185">Reference proteome</keyword>
<organism evidence="2 3">
    <name type="scientific">Virgisporangium aliadipatigenens</name>
    <dbReference type="NCBI Taxonomy" id="741659"/>
    <lineage>
        <taxon>Bacteria</taxon>
        <taxon>Bacillati</taxon>
        <taxon>Actinomycetota</taxon>
        <taxon>Actinomycetes</taxon>
        <taxon>Micromonosporales</taxon>
        <taxon>Micromonosporaceae</taxon>
        <taxon>Virgisporangium</taxon>
    </lineage>
</organism>
<name>A0A8J4DUD1_9ACTN</name>
<keyword evidence="1" id="KW-0812">Transmembrane</keyword>
<protein>
    <submittedName>
        <fullName evidence="2">Uncharacterized protein</fullName>
    </submittedName>
</protein>
<keyword evidence="1" id="KW-0472">Membrane</keyword>
<dbReference type="RefSeq" id="WP_239153583.1">
    <property type="nucleotide sequence ID" value="NZ_BOPF01000034.1"/>
</dbReference>
<evidence type="ECO:0000256" key="1">
    <source>
        <dbReference type="SAM" id="Phobius"/>
    </source>
</evidence>
<feature type="transmembrane region" description="Helical" evidence="1">
    <location>
        <begin position="237"/>
        <end position="253"/>
    </location>
</feature>
<dbReference type="Proteomes" id="UP000619260">
    <property type="component" value="Unassembled WGS sequence"/>
</dbReference>
<proteinExistence type="predicted"/>
<dbReference type="AlphaFoldDB" id="A0A8J4DUD1"/>
<sequence length="271" mass="28645">MANGTVPDVAPPVRPADLERAGAWLAGHGLAEARPTPLLAMRLTARRQRRLAAAVLLAAFLILVALAYTGALGGSGAYRRWSLLAVAALVAGLVLAQALLDRWVRRVDRRAGATLRRRAAHPVRLGWRTVLGVPHAAFAVTTFVGAAVLAIGVLTVRDPMARYAALILLIGLGGLAAGVVVQLRHILTHAVVADDADSLTADVVMRVEDARDVAVPTVVWSLPVVSVFSTAFGWWNVAWIGFVVLSVVALALIDRRSPRSGVVARRATGAR</sequence>
<feature type="transmembrane region" description="Helical" evidence="1">
    <location>
        <begin position="125"/>
        <end position="154"/>
    </location>
</feature>
<evidence type="ECO:0000313" key="3">
    <source>
        <dbReference type="Proteomes" id="UP000619260"/>
    </source>
</evidence>
<feature type="transmembrane region" description="Helical" evidence="1">
    <location>
        <begin position="83"/>
        <end position="104"/>
    </location>
</feature>
<gene>
    <name evidence="2" type="ORF">Val02_71020</name>
</gene>